<keyword evidence="3" id="KW-1185">Reference proteome</keyword>
<proteinExistence type="predicted"/>
<dbReference type="SUPFAM" id="SSF52096">
    <property type="entry name" value="ClpP/crotonase"/>
    <property type="match status" value="1"/>
</dbReference>
<sequence length="432" mass="48514">MKIYNKGCTYDKSIKGILFLFLIVAYTGCKKDKPIGMNEEEVVSPTTGTRIEFTLDSIFLYAKQIYLWNDVLPGYSTFKPREKYSNAQSEISAFRNELFDISQFKLNQVTGKPFELSTYNNLPKYSYLQIGRTTDGGNRAGQINGEAVLAKRLIHLDDKVIAYVALGSFPSLSNTKSNLNQVFDEIAIDKPKYLILDLRSNGGGYVETAEYVANLIAPRTLNGKIMYSEQFNPTLQNGRATILRHQPYLDENGKTIMYNGRLATLADVDYTESGNTYKFNKKGNLESIQDVYIIVSTRTASASELLISCLKPYFNVKLIGEKTYGKPVGFFAVNIDQYSVYLSSFLIKNAQGWSDYFNGMEPDLNIIMPDNPILGDPEEPCLKATIALIDRKIQVQPKKSGSVLKQRSNTAPVLVNSMDSIGIIENRLKLKH</sequence>
<dbReference type="RefSeq" id="WP_090503341.1">
    <property type="nucleotide sequence ID" value="NZ_FNCH01000021.1"/>
</dbReference>
<organism evidence="2 3">
    <name type="scientific">Pedobacter terrae</name>
    <dbReference type="NCBI Taxonomy" id="405671"/>
    <lineage>
        <taxon>Bacteria</taxon>
        <taxon>Pseudomonadati</taxon>
        <taxon>Bacteroidota</taxon>
        <taxon>Sphingobacteriia</taxon>
        <taxon>Sphingobacteriales</taxon>
        <taxon>Sphingobacteriaceae</taxon>
        <taxon>Pedobacter</taxon>
    </lineage>
</organism>
<dbReference type="SMART" id="SM00245">
    <property type="entry name" value="TSPc"/>
    <property type="match status" value="1"/>
</dbReference>
<evidence type="ECO:0000313" key="2">
    <source>
        <dbReference type="EMBL" id="SDH32625.1"/>
    </source>
</evidence>
<dbReference type="GO" id="GO:0008236">
    <property type="term" value="F:serine-type peptidase activity"/>
    <property type="evidence" value="ECO:0007669"/>
    <property type="project" value="InterPro"/>
</dbReference>
<dbReference type="GO" id="GO:0004175">
    <property type="term" value="F:endopeptidase activity"/>
    <property type="evidence" value="ECO:0007669"/>
    <property type="project" value="TreeGrafter"/>
</dbReference>
<dbReference type="PANTHER" id="PTHR32060">
    <property type="entry name" value="TAIL-SPECIFIC PROTEASE"/>
    <property type="match status" value="1"/>
</dbReference>
<dbReference type="GO" id="GO:0007165">
    <property type="term" value="P:signal transduction"/>
    <property type="evidence" value="ECO:0007669"/>
    <property type="project" value="TreeGrafter"/>
</dbReference>
<dbReference type="Pfam" id="PF03572">
    <property type="entry name" value="Peptidase_S41"/>
    <property type="match status" value="1"/>
</dbReference>
<evidence type="ECO:0000259" key="1">
    <source>
        <dbReference type="SMART" id="SM00245"/>
    </source>
</evidence>
<dbReference type="AlphaFoldDB" id="A0A1G8BHA5"/>
<name>A0A1G8BHA5_9SPHI</name>
<dbReference type="PANTHER" id="PTHR32060:SF30">
    <property type="entry name" value="CARBOXY-TERMINAL PROCESSING PROTEASE CTPA"/>
    <property type="match status" value="1"/>
</dbReference>
<protein>
    <submittedName>
        <fullName evidence="2">Peptidase family S41</fullName>
    </submittedName>
</protein>
<accession>A0A1G8BHA5</accession>
<dbReference type="InterPro" id="IPR029045">
    <property type="entry name" value="ClpP/crotonase-like_dom_sf"/>
</dbReference>
<gene>
    <name evidence="2" type="ORF">SAMN05421827_12148</name>
</gene>
<dbReference type="Proteomes" id="UP000199643">
    <property type="component" value="Unassembled WGS sequence"/>
</dbReference>
<dbReference type="InterPro" id="IPR005151">
    <property type="entry name" value="Tail-specific_protease"/>
</dbReference>
<dbReference type="EMBL" id="FNCH01000021">
    <property type="protein sequence ID" value="SDH32625.1"/>
    <property type="molecule type" value="Genomic_DNA"/>
</dbReference>
<dbReference type="GO" id="GO:0006508">
    <property type="term" value="P:proteolysis"/>
    <property type="evidence" value="ECO:0007669"/>
    <property type="project" value="InterPro"/>
</dbReference>
<feature type="domain" description="Tail specific protease" evidence="1">
    <location>
        <begin position="123"/>
        <end position="367"/>
    </location>
</feature>
<dbReference type="Gene3D" id="3.90.226.10">
    <property type="entry name" value="2-enoyl-CoA Hydratase, Chain A, domain 1"/>
    <property type="match status" value="1"/>
</dbReference>
<evidence type="ECO:0000313" key="3">
    <source>
        <dbReference type="Proteomes" id="UP000199643"/>
    </source>
</evidence>
<dbReference type="OrthoDB" id="7168509at2"/>
<reference evidence="3" key="1">
    <citation type="submission" date="2016-10" db="EMBL/GenBank/DDBJ databases">
        <authorList>
            <person name="Varghese N."/>
            <person name="Submissions S."/>
        </authorList>
    </citation>
    <scope>NUCLEOTIDE SEQUENCE [LARGE SCALE GENOMIC DNA]</scope>
    <source>
        <strain evidence="3">DSM 17933</strain>
    </source>
</reference>
<dbReference type="STRING" id="405671.SAMN05421827_12148"/>
<dbReference type="GO" id="GO:0030288">
    <property type="term" value="C:outer membrane-bounded periplasmic space"/>
    <property type="evidence" value="ECO:0007669"/>
    <property type="project" value="TreeGrafter"/>
</dbReference>